<keyword evidence="3" id="KW-1185">Reference proteome</keyword>
<sequence length="262" mass="29432">MTPILLKESKNPVNADHTPKEQRSLPDHTSEHNYMPDTSHAQDYQHIMNAEAPNEFKQAADFNTTFTLEHNVDPEPFESLEDANIIKKYEKVTETDISQDSKLIVDDDCTCKSPSKMDTDFNQNVDSEFNQKSEYNENADISPSMEEADLTQEYIEKQSKDPENNNTDDSNGELEKLLNQISNENSSHDGTQNTPSPDNSLLTNSAGSKTMPTSPRMPEKASPSPSESHEDAQHSVNDVFLFGSDHSGNNEECVKLDEEDLF</sequence>
<protein>
    <submittedName>
        <fullName evidence="2">Uncharacterized protein</fullName>
    </submittedName>
</protein>
<feature type="region of interest" description="Disordered" evidence="1">
    <location>
        <begin position="1"/>
        <end position="43"/>
    </location>
</feature>
<feature type="compositionally biased region" description="Basic and acidic residues" evidence="1">
    <location>
        <begin position="17"/>
        <end position="31"/>
    </location>
</feature>
<evidence type="ECO:0000313" key="3">
    <source>
        <dbReference type="Proteomes" id="UP001066276"/>
    </source>
</evidence>
<dbReference type="EMBL" id="JANPWB010000002">
    <property type="protein sequence ID" value="KAJ1207742.1"/>
    <property type="molecule type" value="Genomic_DNA"/>
</dbReference>
<feature type="region of interest" description="Disordered" evidence="1">
    <location>
        <begin position="113"/>
        <end position="262"/>
    </location>
</feature>
<dbReference type="AlphaFoldDB" id="A0AAV7W1K0"/>
<proteinExistence type="predicted"/>
<comment type="caution">
    <text evidence="2">The sequence shown here is derived from an EMBL/GenBank/DDBJ whole genome shotgun (WGS) entry which is preliminary data.</text>
</comment>
<evidence type="ECO:0000313" key="2">
    <source>
        <dbReference type="EMBL" id="KAJ1207742.1"/>
    </source>
</evidence>
<organism evidence="2 3">
    <name type="scientific">Pleurodeles waltl</name>
    <name type="common">Iberian ribbed newt</name>
    <dbReference type="NCBI Taxonomy" id="8319"/>
    <lineage>
        <taxon>Eukaryota</taxon>
        <taxon>Metazoa</taxon>
        <taxon>Chordata</taxon>
        <taxon>Craniata</taxon>
        <taxon>Vertebrata</taxon>
        <taxon>Euteleostomi</taxon>
        <taxon>Amphibia</taxon>
        <taxon>Batrachia</taxon>
        <taxon>Caudata</taxon>
        <taxon>Salamandroidea</taxon>
        <taxon>Salamandridae</taxon>
        <taxon>Pleurodelinae</taxon>
        <taxon>Pleurodeles</taxon>
    </lineage>
</organism>
<reference evidence="2" key="1">
    <citation type="journal article" date="2022" name="bioRxiv">
        <title>Sequencing and chromosome-scale assembly of the giantPleurodeles waltlgenome.</title>
        <authorList>
            <person name="Brown T."/>
            <person name="Elewa A."/>
            <person name="Iarovenko S."/>
            <person name="Subramanian E."/>
            <person name="Araus A.J."/>
            <person name="Petzold A."/>
            <person name="Susuki M."/>
            <person name="Suzuki K.-i.T."/>
            <person name="Hayashi T."/>
            <person name="Toyoda A."/>
            <person name="Oliveira C."/>
            <person name="Osipova E."/>
            <person name="Leigh N.D."/>
            <person name="Simon A."/>
            <person name="Yun M.H."/>
        </authorList>
    </citation>
    <scope>NUCLEOTIDE SEQUENCE</scope>
    <source>
        <strain evidence="2">20211129_DDA</strain>
        <tissue evidence="2">Liver</tissue>
    </source>
</reference>
<feature type="compositionally biased region" description="Basic and acidic residues" evidence="1">
    <location>
        <begin position="154"/>
        <end position="163"/>
    </location>
</feature>
<name>A0AAV7W1K0_PLEWA</name>
<gene>
    <name evidence="2" type="ORF">NDU88_003132</name>
</gene>
<feature type="compositionally biased region" description="Polar residues" evidence="1">
    <location>
        <begin position="179"/>
        <end position="213"/>
    </location>
</feature>
<accession>A0AAV7W1K0</accession>
<dbReference type="Proteomes" id="UP001066276">
    <property type="component" value="Chromosome 1_2"/>
</dbReference>
<evidence type="ECO:0000256" key="1">
    <source>
        <dbReference type="SAM" id="MobiDB-lite"/>
    </source>
</evidence>